<evidence type="ECO:0000313" key="2">
    <source>
        <dbReference type="Proteomes" id="UP000017243"/>
    </source>
</evidence>
<organism evidence="1 2">
    <name type="scientific">Lactobacillus helveticus CIRM-BIA 953</name>
    <dbReference type="NCBI Taxonomy" id="1226335"/>
    <lineage>
        <taxon>Bacteria</taxon>
        <taxon>Bacillati</taxon>
        <taxon>Bacillota</taxon>
        <taxon>Bacilli</taxon>
        <taxon>Lactobacillales</taxon>
        <taxon>Lactobacillaceae</taxon>
        <taxon>Lactobacillus</taxon>
    </lineage>
</organism>
<dbReference type="EMBL" id="CBUH010000189">
    <property type="protein sequence ID" value="CDI43756.1"/>
    <property type="molecule type" value="Genomic_DNA"/>
</dbReference>
<evidence type="ECO:0000313" key="1">
    <source>
        <dbReference type="EMBL" id="CDI43756.1"/>
    </source>
</evidence>
<dbReference type="AlphaFoldDB" id="U4QJF8"/>
<accession>U4QJF8</accession>
<comment type="caution">
    <text evidence="1">The sequence shown here is derived from an EMBL/GenBank/DDBJ whole genome shotgun (WGS) entry which is preliminary data.</text>
</comment>
<name>U4QJF8_LACHE</name>
<gene>
    <name evidence="1" type="ORF">LHCIRMBIA953_01302</name>
</gene>
<reference evidence="1 2" key="1">
    <citation type="submission" date="2013-09" db="EMBL/GenBank/DDBJ databases">
        <title>Draft Genome Sequence of five Lactobacillus helveticus strains CIRM-BIA 101T, 103, 104, 951 and 953 isolated from milk product.</title>
        <authorList>
            <person name="Valence F."/>
            <person name="Chuat V."/>
            <person name="Ma L."/>
            <person name="Creno S."/>
            <person name="Falentin H."/>
            <person name="Lortal S."/>
            <person name="Bizet C."/>
            <person name="Clermont D."/>
            <person name="Loux V."/>
            <person name="Bouchier C."/>
            <person name="Cousin S."/>
        </authorList>
    </citation>
    <scope>NUCLEOTIDE SEQUENCE [LARGE SCALE GENOMIC DNA]</scope>
    <source>
        <strain evidence="1 2">CIRM-BIA 953</strain>
    </source>
</reference>
<sequence length="22" mass="2550">MKQLLIAQAVNIQEKLVNVHLF</sequence>
<dbReference type="Proteomes" id="UP000017243">
    <property type="component" value="Unassembled WGS sequence"/>
</dbReference>
<proteinExistence type="predicted"/>
<protein>
    <submittedName>
        <fullName evidence="1">Uncharacterized protein</fullName>
    </submittedName>
</protein>